<evidence type="ECO:0000313" key="2">
    <source>
        <dbReference type="EMBL" id="MBC8540358.1"/>
    </source>
</evidence>
<dbReference type="RefSeq" id="WP_249311474.1">
    <property type="nucleotide sequence ID" value="NZ_JACRSU010000001.1"/>
</dbReference>
<protein>
    <submittedName>
        <fullName evidence="2">DUF3847 domain-containing protein</fullName>
    </submittedName>
</protein>
<name>A0A926DLT3_9FIRM</name>
<reference evidence="2" key="1">
    <citation type="submission" date="2020-08" db="EMBL/GenBank/DDBJ databases">
        <title>Genome public.</title>
        <authorList>
            <person name="Liu C."/>
            <person name="Sun Q."/>
        </authorList>
    </citation>
    <scope>NUCLEOTIDE SEQUENCE</scope>
    <source>
        <strain evidence="2">H8</strain>
    </source>
</reference>
<gene>
    <name evidence="2" type="ORF">H8698_05150</name>
</gene>
<feature type="coiled-coil region" evidence="1">
    <location>
        <begin position="7"/>
        <end position="41"/>
    </location>
</feature>
<dbReference type="InterPro" id="IPR024215">
    <property type="entry name" value="DUF3847"/>
</dbReference>
<keyword evidence="3" id="KW-1185">Reference proteome</keyword>
<keyword evidence="1" id="KW-0175">Coiled coil</keyword>
<comment type="caution">
    <text evidence="2">The sequence shown here is derived from an EMBL/GenBank/DDBJ whole genome shotgun (WGS) entry which is preliminary data.</text>
</comment>
<proteinExistence type="predicted"/>
<dbReference type="AlphaFoldDB" id="A0A926DLT3"/>
<evidence type="ECO:0000313" key="3">
    <source>
        <dbReference type="Proteomes" id="UP000611762"/>
    </source>
</evidence>
<dbReference type="Pfam" id="PF12958">
    <property type="entry name" value="DUF3847"/>
    <property type="match status" value="1"/>
</dbReference>
<sequence>MSKKKTIPELEAEKTAAEQKIEQLRHQNERLDNRIRYLNKGDRSKRTHRLCSRMGYIEHCAPELQTLTETEFYDLFEHLLRQPDVRKAIERAVHSHNSRINRGGE</sequence>
<dbReference type="EMBL" id="JACRSU010000001">
    <property type="protein sequence ID" value="MBC8540358.1"/>
    <property type="molecule type" value="Genomic_DNA"/>
</dbReference>
<evidence type="ECO:0000256" key="1">
    <source>
        <dbReference type="SAM" id="Coils"/>
    </source>
</evidence>
<organism evidence="2 3">
    <name type="scientific">Congzhengia minquanensis</name>
    <dbReference type="NCBI Taxonomy" id="2763657"/>
    <lineage>
        <taxon>Bacteria</taxon>
        <taxon>Bacillati</taxon>
        <taxon>Bacillota</taxon>
        <taxon>Clostridia</taxon>
        <taxon>Eubacteriales</taxon>
        <taxon>Oscillospiraceae</taxon>
        <taxon>Congzhengia</taxon>
    </lineage>
</organism>
<dbReference type="Proteomes" id="UP000611762">
    <property type="component" value="Unassembled WGS sequence"/>
</dbReference>
<accession>A0A926DLT3</accession>